<protein>
    <recommendedName>
        <fullName evidence="12">PurR-regulated permease PerM</fullName>
    </recommendedName>
</protein>
<dbReference type="Pfam" id="PF01594">
    <property type="entry name" value="AI-2E_transport"/>
    <property type="match status" value="1"/>
</dbReference>
<dbReference type="PANTHER" id="PTHR21716:SF53">
    <property type="entry name" value="PERMEASE PERM-RELATED"/>
    <property type="match status" value="1"/>
</dbReference>
<feature type="transmembrane region" description="Helical" evidence="9">
    <location>
        <begin position="254"/>
        <end position="275"/>
    </location>
</feature>
<evidence type="ECO:0000256" key="4">
    <source>
        <dbReference type="ARBA" id="ARBA00022475"/>
    </source>
</evidence>
<evidence type="ECO:0008006" key="12">
    <source>
        <dbReference type="Google" id="ProtNLM"/>
    </source>
</evidence>
<keyword evidence="7 9" id="KW-0472">Membrane</keyword>
<sequence length="393" mass="42063">MFRRLRSPETPAFSAESTVSPGMRIAAAWSWRFLVVAGAIAILIFLVIQLRLLIIPLLIGVLLAALLQPFSGLLQRRLRFPKWLAVITAMLTLLGTVTGLVWLVVSEIRAGYASIEARAIERYDELIVWATDTFGLSENTISDWIANAIDELEIDPDFLLSGALSVGSTAAEVATGAILALFALLFFLIDGPRIWRFIVRLFPKPARVPVDGAGKAGWLTLSNFAKVQIFVAFVDAVGIGLGALILQLPLALPIAVAVFLGSFVPIVGAVVTGALAVFIALVYYDIVIALIMLAIVLLVQQVESNVLQPLVMGQAVKVHPLAVVLAVAAGGFLAGIPGILFAVPIAAVLNVVVRYLASGAWREHPDPELADILPPEPESPASDYEPADRKADE</sequence>
<evidence type="ECO:0000256" key="7">
    <source>
        <dbReference type="ARBA" id="ARBA00023136"/>
    </source>
</evidence>
<dbReference type="AlphaFoldDB" id="A0A0U5BJH0"/>
<reference evidence="11" key="1">
    <citation type="submission" date="2015-12" db="EMBL/GenBank/DDBJ databases">
        <authorList>
            <person name="Shamseldin A."/>
            <person name="Moawad H."/>
            <person name="Abd El-Rahim W.M."/>
            <person name="Sadowsky M.J."/>
        </authorList>
    </citation>
    <scope>NUCLEOTIDE SEQUENCE [LARGE SCALE GENOMIC DNA]</scope>
    <source>
        <strain evidence="11">JAM AC0309</strain>
    </source>
</reference>
<evidence type="ECO:0000256" key="9">
    <source>
        <dbReference type="SAM" id="Phobius"/>
    </source>
</evidence>
<reference evidence="10 11" key="2">
    <citation type="submission" date="2016-01" db="EMBL/GenBank/DDBJ databases">
        <title>Microcella alkaliphila JAM AC0309 whole genome shotgun sequence.</title>
        <authorList>
            <person name="Kurata A."/>
            <person name="Hirose Y."/>
            <person name="Kishimoto N."/>
            <person name="Kobayashi T."/>
        </authorList>
    </citation>
    <scope>NUCLEOTIDE SEQUENCE [LARGE SCALE GENOMIC DNA]</scope>
    <source>
        <strain evidence="10 11">JAM AC0309</strain>
    </source>
</reference>
<dbReference type="Proteomes" id="UP000218965">
    <property type="component" value="Chromosome"/>
</dbReference>
<evidence type="ECO:0000313" key="10">
    <source>
        <dbReference type="EMBL" id="BAU31717.1"/>
    </source>
</evidence>
<organism evidence="10 11">
    <name type="scientific">Microcella alkaliphila</name>
    <dbReference type="NCBI Taxonomy" id="279828"/>
    <lineage>
        <taxon>Bacteria</taxon>
        <taxon>Bacillati</taxon>
        <taxon>Actinomycetota</taxon>
        <taxon>Actinomycetes</taxon>
        <taxon>Micrococcales</taxon>
        <taxon>Microbacteriaceae</taxon>
        <taxon>Microcella</taxon>
    </lineage>
</organism>
<evidence type="ECO:0000256" key="5">
    <source>
        <dbReference type="ARBA" id="ARBA00022692"/>
    </source>
</evidence>
<proteinExistence type="inferred from homology"/>
<evidence type="ECO:0000313" key="11">
    <source>
        <dbReference type="Proteomes" id="UP000218965"/>
    </source>
</evidence>
<dbReference type="PANTHER" id="PTHR21716">
    <property type="entry name" value="TRANSMEMBRANE PROTEIN"/>
    <property type="match status" value="1"/>
</dbReference>
<feature type="transmembrane region" description="Helical" evidence="9">
    <location>
        <begin position="54"/>
        <end position="74"/>
    </location>
</feature>
<name>A0A0U5BJH0_9MICO</name>
<dbReference type="KEGG" id="malk:MalAC0309_0851"/>
<dbReference type="OrthoDB" id="9784366at2"/>
<evidence type="ECO:0000256" key="6">
    <source>
        <dbReference type="ARBA" id="ARBA00022989"/>
    </source>
</evidence>
<comment type="subcellular location">
    <subcellularLocation>
        <location evidence="1">Cell membrane</location>
        <topology evidence="1">Multi-pass membrane protein</topology>
    </subcellularLocation>
</comment>
<keyword evidence="4" id="KW-1003">Cell membrane</keyword>
<keyword evidence="5 9" id="KW-0812">Transmembrane</keyword>
<gene>
    <name evidence="10" type="ORF">MalAC0309_0851</name>
</gene>
<dbReference type="GO" id="GO:0055085">
    <property type="term" value="P:transmembrane transport"/>
    <property type="evidence" value="ECO:0007669"/>
    <property type="project" value="TreeGrafter"/>
</dbReference>
<keyword evidence="3" id="KW-0813">Transport</keyword>
<feature type="transmembrane region" description="Helical" evidence="9">
    <location>
        <begin position="322"/>
        <end position="353"/>
    </location>
</feature>
<feature type="region of interest" description="Disordered" evidence="8">
    <location>
        <begin position="365"/>
        <end position="393"/>
    </location>
</feature>
<dbReference type="EMBL" id="AP017315">
    <property type="protein sequence ID" value="BAU31717.1"/>
    <property type="molecule type" value="Genomic_DNA"/>
</dbReference>
<accession>A0A0U5BJH0</accession>
<dbReference type="RefSeq" id="WP_096420918.1">
    <property type="nucleotide sequence ID" value="NZ_AP017315.1"/>
</dbReference>
<feature type="transmembrane region" description="Helical" evidence="9">
    <location>
        <begin position="169"/>
        <end position="189"/>
    </location>
</feature>
<feature type="transmembrane region" description="Helical" evidence="9">
    <location>
        <begin position="282"/>
        <end position="302"/>
    </location>
</feature>
<dbReference type="InterPro" id="IPR002549">
    <property type="entry name" value="AI-2E-like"/>
</dbReference>
<evidence type="ECO:0000256" key="3">
    <source>
        <dbReference type="ARBA" id="ARBA00022448"/>
    </source>
</evidence>
<evidence type="ECO:0000256" key="2">
    <source>
        <dbReference type="ARBA" id="ARBA00009773"/>
    </source>
</evidence>
<keyword evidence="6 9" id="KW-1133">Transmembrane helix</keyword>
<feature type="transmembrane region" description="Helical" evidence="9">
    <location>
        <begin position="29"/>
        <end position="48"/>
    </location>
</feature>
<feature type="transmembrane region" description="Helical" evidence="9">
    <location>
        <begin position="83"/>
        <end position="105"/>
    </location>
</feature>
<dbReference type="GO" id="GO:0005886">
    <property type="term" value="C:plasma membrane"/>
    <property type="evidence" value="ECO:0007669"/>
    <property type="project" value="UniProtKB-SubCell"/>
</dbReference>
<evidence type="ECO:0000256" key="1">
    <source>
        <dbReference type="ARBA" id="ARBA00004651"/>
    </source>
</evidence>
<feature type="transmembrane region" description="Helical" evidence="9">
    <location>
        <begin position="229"/>
        <end position="248"/>
    </location>
</feature>
<comment type="similarity">
    <text evidence="2">Belongs to the autoinducer-2 exporter (AI-2E) (TC 2.A.86) family.</text>
</comment>
<evidence type="ECO:0000256" key="8">
    <source>
        <dbReference type="SAM" id="MobiDB-lite"/>
    </source>
</evidence>